<dbReference type="SUPFAM" id="SSF53850">
    <property type="entry name" value="Periplasmic binding protein-like II"/>
    <property type="match status" value="1"/>
</dbReference>
<dbReference type="RefSeq" id="WP_142085916.1">
    <property type="nucleotide sequence ID" value="NZ_VFPT01000006.1"/>
</dbReference>
<accession>A0A543K336</accession>
<dbReference type="PANTHER" id="PTHR35841:SF1">
    <property type="entry name" value="PHOSPHONATES-BINDING PERIPLASMIC PROTEIN"/>
    <property type="match status" value="1"/>
</dbReference>
<dbReference type="PANTHER" id="PTHR35841">
    <property type="entry name" value="PHOSPHONATES-BINDING PERIPLASMIC PROTEIN"/>
    <property type="match status" value="1"/>
</dbReference>
<name>A0A543K336_9RHOB</name>
<sequence>MMRLQRRKVLVGAGAALLATPIVLRAQPMPFRFGLTPVFLDNDWQLLDLLRTHLSTKMGRPVEFLQRRTYKEVTALLLMGEIDAAWLCGYPLLQNIDRLAALALPLWRGQPNYSAKIITRTGRAVQELEDLRGDIHAYSDPDSNSGHLVTVSELLRKNHRPEAFFARSFFTYGHRNVVRAVARGLAQSGSVDGYVYDAMQRAEPELVANTGVVWESELFGFPPIVVAREAMDSESVQGFFSALTTMQDSDAGQAALHMLQLDGFAAPDANSFDQIAARMRIVAERG</sequence>
<gene>
    <name evidence="1" type="ORF">BD293_4522</name>
</gene>
<dbReference type="Pfam" id="PF12974">
    <property type="entry name" value="Phosphonate-bd"/>
    <property type="match status" value="1"/>
</dbReference>
<organism evidence="1 2">
    <name type="scientific">Roseinatronobacter monicus</name>
    <dbReference type="NCBI Taxonomy" id="393481"/>
    <lineage>
        <taxon>Bacteria</taxon>
        <taxon>Pseudomonadati</taxon>
        <taxon>Pseudomonadota</taxon>
        <taxon>Alphaproteobacteria</taxon>
        <taxon>Rhodobacterales</taxon>
        <taxon>Paracoccaceae</taxon>
        <taxon>Roseinatronobacter</taxon>
    </lineage>
</organism>
<protein>
    <submittedName>
        <fullName evidence="1">Phosphonate transport system substrate-binding protein</fullName>
    </submittedName>
</protein>
<reference evidence="1 2" key="1">
    <citation type="submission" date="2019-06" db="EMBL/GenBank/DDBJ databases">
        <title>Genomic Encyclopedia of Archaeal and Bacterial Type Strains, Phase II (KMG-II): from individual species to whole genera.</title>
        <authorList>
            <person name="Goeker M."/>
        </authorList>
    </citation>
    <scope>NUCLEOTIDE SEQUENCE [LARGE SCALE GENOMIC DNA]</scope>
    <source>
        <strain evidence="1 2">DSM 18423</strain>
    </source>
</reference>
<dbReference type="OrthoDB" id="9802896at2"/>
<evidence type="ECO:0000313" key="1">
    <source>
        <dbReference type="EMBL" id="TQM89503.1"/>
    </source>
</evidence>
<dbReference type="EMBL" id="VFPT01000006">
    <property type="protein sequence ID" value="TQM89503.1"/>
    <property type="molecule type" value="Genomic_DNA"/>
</dbReference>
<proteinExistence type="predicted"/>
<dbReference type="Gene3D" id="3.40.190.10">
    <property type="entry name" value="Periplasmic binding protein-like II"/>
    <property type="match status" value="2"/>
</dbReference>
<dbReference type="AlphaFoldDB" id="A0A543K336"/>
<dbReference type="Proteomes" id="UP000320582">
    <property type="component" value="Unassembled WGS sequence"/>
</dbReference>
<evidence type="ECO:0000313" key="2">
    <source>
        <dbReference type="Proteomes" id="UP000320582"/>
    </source>
</evidence>
<keyword evidence="2" id="KW-1185">Reference proteome</keyword>
<comment type="caution">
    <text evidence="1">The sequence shown here is derived from an EMBL/GenBank/DDBJ whole genome shotgun (WGS) entry which is preliminary data.</text>
</comment>